<dbReference type="NCBIfam" id="TIGR01640">
    <property type="entry name" value="F_box_assoc_1"/>
    <property type="match status" value="1"/>
</dbReference>
<organism evidence="2 3">
    <name type="scientific">Arabis nemorensis</name>
    <dbReference type="NCBI Taxonomy" id="586526"/>
    <lineage>
        <taxon>Eukaryota</taxon>
        <taxon>Viridiplantae</taxon>
        <taxon>Streptophyta</taxon>
        <taxon>Embryophyta</taxon>
        <taxon>Tracheophyta</taxon>
        <taxon>Spermatophyta</taxon>
        <taxon>Magnoliopsida</taxon>
        <taxon>eudicotyledons</taxon>
        <taxon>Gunneridae</taxon>
        <taxon>Pentapetalae</taxon>
        <taxon>rosids</taxon>
        <taxon>malvids</taxon>
        <taxon>Brassicales</taxon>
        <taxon>Brassicaceae</taxon>
        <taxon>Arabideae</taxon>
        <taxon>Arabis</taxon>
    </lineage>
</organism>
<comment type="caution">
    <text evidence="2">The sequence shown here is derived from an EMBL/GenBank/DDBJ whole genome shotgun (WGS) entry which is preliminary data.</text>
</comment>
<dbReference type="AlphaFoldDB" id="A0A565CI23"/>
<name>A0A565CI23_9BRAS</name>
<keyword evidence="3" id="KW-1185">Reference proteome</keyword>
<evidence type="ECO:0000313" key="3">
    <source>
        <dbReference type="Proteomes" id="UP000489600"/>
    </source>
</evidence>
<evidence type="ECO:0000313" key="2">
    <source>
        <dbReference type="EMBL" id="VVB13340.1"/>
    </source>
</evidence>
<reference evidence="2" key="1">
    <citation type="submission" date="2019-07" db="EMBL/GenBank/DDBJ databases">
        <authorList>
            <person name="Dittberner H."/>
        </authorList>
    </citation>
    <scope>NUCLEOTIDE SEQUENCE [LARGE SCALE GENOMIC DNA]</scope>
</reference>
<protein>
    <recommendedName>
        <fullName evidence="1">F-box associated beta-propeller type 1 domain-containing protein</fullName>
    </recommendedName>
</protein>
<sequence length="271" mass="31602">MGSLKRSSSSSLPIELVEEIFYKTPVASLVRFKPLCKQCVCRDTDNYKILRFDKGDKYVEIYEFKSKLWRSVEYASLDCCGVKLGRGRCHVNGNMYWIAYRKGDNSHIEFAIQSFDFSTEKFKHMCCIPFGRYNWLGLKYVPAVDLSGFGGDRLSLSHRRKDDVKMFDVWVTNRVTDRIVLLSKYINVNCPYLPILRSSHNHRFFTYFIHKTNNIMVWSELDFEKKSVYPNVYEMGEGKIKKQVETGPSKRSGSLLHYVMNYVPSLVPVPE</sequence>
<dbReference type="InterPro" id="IPR006527">
    <property type="entry name" value="F-box-assoc_dom_typ1"/>
</dbReference>
<dbReference type="EMBL" id="CABITT030000008">
    <property type="protein sequence ID" value="VVB13340.1"/>
    <property type="molecule type" value="Genomic_DNA"/>
</dbReference>
<dbReference type="PANTHER" id="PTHR31672">
    <property type="entry name" value="BNACNNG10540D PROTEIN"/>
    <property type="match status" value="1"/>
</dbReference>
<dbReference type="InterPro" id="IPR050796">
    <property type="entry name" value="SCF_F-box_component"/>
</dbReference>
<dbReference type="InterPro" id="IPR017451">
    <property type="entry name" value="F-box-assoc_interact_dom"/>
</dbReference>
<accession>A0A565CI23</accession>
<dbReference type="PANTHER" id="PTHR31672:SF13">
    <property type="entry name" value="F-BOX PROTEIN CPR30-LIKE"/>
    <property type="match status" value="1"/>
</dbReference>
<evidence type="ECO:0000259" key="1">
    <source>
        <dbReference type="Pfam" id="PF07734"/>
    </source>
</evidence>
<dbReference type="Pfam" id="PF07734">
    <property type="entry name" value="FBA_1"/>
    <property type="match status" value="1"/>
</dbReference>
<gene>
    <name evidence="2" type="ORF">ANE_LOCUS23784</name>
</gene>
<dbReference type="OrthoDB" id="1112340at2759"/>
<proteinExistence type="predicted"/>
<dbReference type="Proteomes" id="UP000489600">
    <property type="component" value="Unassembled WGS sequence"/>
</dbReference>
<feature type="domain" description="F-box associated beta-propeller type 1" evidence="1">
    <location>
        <begin position="44"/>
        <end position="269"/>
    </location>
</feature>